<dbReference type="GO" id="GO:0016787">
    <property type="term" value="F:hydrolase activity"/>
    <property type="evidence" value="ECO:0007669"/>
    <property type="project" value="UniProtKB-KW"/>
</dbReference>
<evidence type="ECO:0000256" key="9">
    <source>
        <dbReference type="ARBA" id="ARBA00023235"/>
    </source>
</evidence>
<sequence length="451" mass="51140">MQNCVDSKDIIEKFKLSNMDSESIVIGSLLNNTVEVEEVLLYLRPEDFSGTVNQKIFACMIDLHQKGLSIDPNIVLEELEKERKSNKFFSDFEVNEFVDNVSKYAMTGPILETHCKTIRDNSVRRSILELTDKIRKDVFDKSEDLGALIDYAQSKMNSMGLDYKTSSIHNAADIDQVIIDDIESRNFIENDYIESGFSGLDNIIKGFKKSDFVIVGASPNVDRTAFAFNIVNNLCKQNRSVGFFSLESPHESIPLKLISINAGIEYHKICNNSLIDENERQMYHEAHAKLKNFSICVDGVYGIEIRELKAKAKKMKKNYGVDIIVIDNISLISLEHAHLLSRYKQVSNLSKELFTFARELKIPIIVLCQLDSSAEYRKSSLADLGEDLDSLGEDADKVIFLYRENEEQEDNDEEVRKVKAIVAKNRWGETGGIATMNFDPKYTKFTDVGVG</sequence>
<evidence type="ECO:0000256" key="3">
    <source>
        <dbReference type="ARBA" id="ARBA00022705"/>
    </source>
</evidence>
<keyword evidence="3" id="KW-0235">DNA replication</keyword>
<keyword evidence="9" id="KW-0413">Isomerase</keyword>
<gene>
    <name evidence="13" type="ORF">HNP68_001299</name>
</gene>
<dbReference type="PANTHER" id="PTHR30153:SF2">
    <property type="entry name" value="REPLICATIVE DNA HELICASE"/>
    <property type="match status" value="1"/>
</dbReference>
<feature type="domain" description="SF4 helicase" evidence="12">
    <location>
        <begin position="186"/>
        <end position="451"/>
    </location>
</feature>
<dbReference type="RefSeq" id="WP_183221582.1">
    <property type="nucleotide sequence ID" value="NZ_CP179666.1"/>
</dbReference>
<evidence type="ECO:0000256" key="2">
    <source>
        <dbReference type="ARBA" id="ARBA00022515"/>
    </source>
</evidence>
<dbReference type="Gene3D" id="3.40.50.300">
    <property type="entry name" value="P-loop containing nucleotide triphosphate hydrolases"/>
    <property type="match status" value="1"/>
</dbReference>
<comment type="similarity">
    <text evidence="1">Belongs to the helicase family. DnaB subfamily.</text>
</comment>
<evidence type="ECO:0000256" key="1">
    <source>
        <dbReference type="ARBA" id="ARBA00008428"/>
    </source>
</evidence>
<dbReference type="InterPro" id="IPR007693">
    <property type="entry name" value="DNA_helicase_DnaB-like_N"/>
</dbReference>
<dbReference type="InterPro" id="IPR027417">
    <property type="entry name" value="P-loop_NTPase"/>
</dbReference>
<dbReference type="Pfam" id="PF03796">
    <property type="entry name" value="DnaB_C"/>
    <property type="match status" value="1"/>
</dbReference>
<keyword evidence="14" id="KW-1185">Reference proteome</keyword>
<keyword evidence="7" id="KW-0067">ATP-binding</keyword>
<dbReference type="Proteomes" id="UP000555838">
    <property type="component" value="Unassembled WGS sequence"/>
</dbReference>
<comment type="caution">
    <text evidence="13">The sequence shown here is derived from an EMBL/GenBank/DDBJ whole genome shotgun (WGS) entry which is preliminary data.</text>
</comment>
<evidence type="ECO:0000256" key="4">
    <source>
        <dbReference type="ARBA" id="ARBA00022741"/>
    </source>
</evidence>
<evidence type="ECO:0000256" key="11">
    <source>
        <dbReference type="ARBA" id="ARBA00048954"/>
    </source>
</evidence>
<evidence type="ECO:0000313" key="14">
    <source>
        <dbReference type="Proteomes" id="UP000555838"/>
    </source>
</evidence>
<organism evidence="13 14">
    <name type="scientific">Borreliella yangtzensis</name>
    <dbReference type="NCBI Taxonomy" id="683292"/>
    <lineage>
        <taxon>Bacteria</taxon>
        <taxon>Pseudomonadati</taxon>
        <taxon>Spirochaetota</taxon>
        <taxon>Spirochaetia</taxon>
        <taxon>Spirochaetales</taxon>
        <taxon>Borreliaceae</taxon>
        <taxon>Borreliella</taxon>
    </lineage>
</organism>
<dbReference type="PANTHER" id="PTHR30153">
    <property type="entry name" value="REPLICATIVE DNA HELICASE DNAB"/>
    <property type="match status" value="1"/>
</dbReference>
<keyword evidence="6 13" id="KW-0347">Helicase</keyword>
<keyword evidence="4" id="KW-0547">Nucleotide-binding</keyword>
<accession>A0ABR6PDN9</accession>
<dbReference type="Pfam" id="PF00772">
    <property type="entry name" value="DnaB"/>
    <property type="match status" value="1"/>
</dbReference>
<evidence type="ECO:0000313" key="13">
    <source>
        <dbReference type="EMBL" id="MBB6043675.1"/>
    </source>
</evidence>
<dbReference type="InterPro" id="IPR036185">
    <property type="entry name" value="DNA_heli_DnaB-like_N_sf"/>
</dbReference>
<evidence type="ECO:0000259" key="12">
    <source>
        <dbReference type="PROSITE" id="PS51199"/>
    </source>
</evidence>
<comment type="catalytic activity">
    <reaction evidence="11">
        <text>ATP + H2O = ADP + phosphate + H(+)</text>
        <dbReference type="Rhea" id="RHEA:13065"/>
        <dbReference type="ChEBI" id="CHEBI:15377"/>
        <dbReference type="ChEBI" id="CHEBI:15378"/>
        <dbReference type="ChEBI" id="CHEBI:30616"/>
        <dbReference type="ChEBI" id="CHEBI:43474"/>
        <dbReference type="ChEBI" id="CHEBI:456216"/>
        <dbReference type="EC" id="5.6.2.3"/>
    </reaction>
</comment>
<dbReference type="PROSITE" id="PS51199">
    <property type="entry name" value="SF4_HELICASE"/>
    <property type="match status" value="1"/>
</dbReference>
<dbReference type="EMBL" id="JACHFG010000041">
    <property type="protein sequence ID" value="MBB6043675.1"/>
    <property type="molecule type" value="Genomic_DNA"/>
</dbReference>
<dbReference type="InterPro" id="IPR016136">
    <property type="entry name" value="DNA_helicase_N/primase_C"/>
</dbReference>
<evidence type="ECO:0000256" key="5">
    <source>
        <dbReference type="ARBA" id="ARBA00022801"/>
    </source>
</evidence>
<dbReference type="EC" id="5.6.2.3" evidence="10"/>
<name>A0ABR6PDN9_9SPIR</name>
<dbReference type="SUPFAM" id="SSF52540">
    <property type="entry name" value="P-loop containing nucleoside triphosphate hydrolases"/>
    <property type="match status" value="1"/>
</dbReference>
<evidence type="ECO:0000256" key="10">
    <source>
        <dbReference type="ARBA" id="ARBA00044969"/>
    </source>
</evidence>
<evidence type="ECO:0000256" key="7">
    <source>
        <dbReference type="ARBA" id="ARBA00022840"/>
    </source>
</evidence>
<evidence type="ECO:0000256" key="8">
    <source>
        <dbReference type="ARBA" id="ARBA00023125"/>
    </source>
</evidence>
<proteinExistence type="inferred from homology"/>
<keyword evidence="2" id="KW-0639">Primosome</keyword>
<keyword evidence="5 13" id="KW-0378">Hydrolase</keyword>
<dbReference type="Gene3D" id="1.10.860.10">
    <property type="entry name" value="DNAb Helicase, Chain A"/>
    <property type="match status" value="1"/>
</dbReference>
<reference evidence="13 14" key="1">
    <citation type="submission" date="2020-08" db="EMBL/GenBank/DDBJ databases">
        <title>Genomic Encyclopedia of Type Strains, Phase IV (KMG-IV): sequencing the most valuable type-strain genomes for metagenomic binning, comparative biology and taxonomic classification.</title>
        <authorList>
            <person name="Goeker M."/>
        </authorList>
    </citation>
    <scope>NUCLEOTIDE SEQUENCE [LARGE SCALE GENOMIC DNA]</scope>
    <source>
        <strain evidence="13 14">DSM 24625</strain>
    </source>
</reference>
<keyword evidence="8" id="KW-0238">DNA-binding</keyword>
<dbReference type="SUPFAM" id="SSF48024">
    <property type="entry name" value="N-terminal domain of DnaB helicase"/>
    <property type="match status" value="1"/>
</dbReference>
<protein>
    <recommendedName>
        <fullName evidence="10">DNA 5'-3' helicase</fullName>
        <ecNumber evidence="10">5.6.2.3</ecNumber>
    </recommendedName>
</protein>
<dbReference type="GO" id="GO:0003678">
    <property type="term" value="F:DNA helicase activity"/>
    <property type="evidence" value="ECO:0007669"/>
    <property type="project" value="UniProtKB-EC"/>
</dbReference>
<dbReference type="InterPro" id="IPR007694">
    <property type="entry name" value="DNA_helicase_DnaB-like_C"/>
</dbReference>
<evidence type="ECO:0000256" key="6">
    <source>
        <dbReference type="ARBA" id="ARBA00022806"/>
    </source>
</evidence>